<reference evidence="2" key="1">
    <citation type="submission" date="2016-05" db="EMBL/GenBank/DDBJ databases">
        <title>Draft genome of Corynebacterium afermentans subsp. afermentans LCDC 88199T.</title>
        <authorList>
            <person name="Bernier A.-M."/>
            <person name="Bernard K."/>
        </authorList>
    </citation>
    <scope>NUCLEOTIDE SEQUENCE [LARGE SCALE GENOMIC DNA]</scope>
    <source>
        <strain evidence="2">NML130454</strain>
    </source>
</reference>
<evidence type="ECO:0000313" key="2">
    <source>
        <dbReference type="Proteomes" id="UP000077726"/>
    </source>
</evidence>
<protein>
    <recommendedName>
        <fullName evidence="3">SMI1/KNR4 family protein</fullName>
    </recommendedName>
</protein>
<dbReference type="EMBL" id="LXSQ01000017">
    <property type="protein sequence ID" value="OAM42534.1"/>
    <property type="molecule type" value="Genomic_DNA"/>
</dbReference>
<evidence type="ECO:0000313" key="1">
    <source>
        <dbReference type="EMBL" id="OAM42534.1"/>
    </source>
</evidence>
<proteinExistence type="predicted"/>
<dbReference type="OrthoDB" id="8611009at2"/>
<dbReference type="RefSeq" id="WP_064089855.1">
    <property type="nucleotide sequence ID" value="NZ_LXSQ01000017.1"/>
</dbReference>
<gene>
    <name evidence="1" type="ORF">A7Q00_06915</name>
</gene>
<dbReference type="Proteomes" id="UP000077726">
    <property type="component" value="Unassembled WGS sequence"/>
</dbReference>
<accession>A0A1B6VYA1</accession>
<comment type="caution">
    <text evidence="1">The sequence shown here is derived from an EMBL/GenBank/DDBJ whole genome shotgun (WGS) entry which is preliminary data.</text>
</comment>
<sequence>MPHILPTHYAGQPLPAEYLAMISQAHAIQVYETPEGKNVDFEPPRLLCKTDHNGLPYYADLSDPEFYFKATETSSDWPQLSLEEIQQGFTIGSHNEGRLFLLPNQSVWLIYSDLFYQKIADHFSQWFAGLSFSFEAGGGD</sequence>
<dbReference type="AlphaFoldDB" id="A0A1B6VYA1"/>
<evidence type="ECO:0008006" key="3">
    <source>
        <dbReference type="Google" id="ProtNLM"/>
    </source>
</evidence>
<name>A0A1B6VYA1_9NEIS</name>
<organism evidence="1 2">
    <name type="scientific">Eikenella halliae</name>
    <dbReference type="NCBI Taxonomy" id="1795832"/>
    <lineage>
        <taxon>Bacteria</taxon>
        <taxon>Pseudomonadati</taxon>
        <taxon>Pseudomonadota</taxon>
        <taxon>Betaproteobacteria</taxon>
        <taxon>Neisseriales</taxon>
        <taxon>Neisseriaceae</taxon>
        <taxon>Eikenella</taxon>
    </lineage>
</organism>
<keyword evidence="2" id="KW-1185">Reference proteome</keyword>